<dbReference type="OrthoDB" id="7585918at2"/>
<name>A0A245ZG00_9SPHN</name>
<sequence length="84" mass="8766">MTNIAILIGAAIVAVASAPVSATRERTDTPAISPRCDTKSCARRVPVTCMINAASSKAGACQHSARDMEELGRQQLDQLIAGLN</sequence>
<keyword evidence="3" id="KW-1185">Reference proteome</keyword>
<protein>
    <submittedName>
        <fullName evidence="2">Uncharacterized protein</fullName>
    </submittedName>
</protein>
<gene>
    <name evidence="2" type="ORF">SPMU_29280</name>
</gene>
<dbReference type="Proteomes" id="UP000197783">
    <property type="component" value="Unassembled WGS sequence"/>
</dbReference>
<feature type="chain" id="PRO_5012490071" evidence="1">
    <location>
        <begin position="23"/>
        <end position="84"/>
    </location>
</feature>
<dbReference type="RefSeq" id="WP_088334624.1">
    <property type="nucleotide sequence ID" value="NZ_NBBJ01000005.1"/>
</dbReference>
<keyword evidence="1" id="KW-0732">Signal</keyword>
<evidence type="ECO:0000313" key="2">
    <source>
        <dbReference type="EMBL" id="OWK28665.1"/>
    </source>
</evidence>
<proteinExistence type="predicted"/>
<evidence type="ECO:0000313" key="3">
    <source>
        <dbReference type="Proteomes" id="UP000197783"/>
    </source>
</evidence>
<comment type="caution">
    <text evidence="2">The sequence shown here is derived from an EMBL/GenBank/DDBJ whole genome shotgun (WGS) entry which is preliminary data.</text>
</comment>
<organism evidence="2 3">
    <name type="scientific">Sphingomonas mucosissima</name>
    <dbReference type="NCBI Taxonomy" id="370959"/>
    <lineage>
        <taxon>Bacteria</taxon>
        <taxon>Pseudomonadati</taxon>
        <taxon>Pseudomonadota</taxon>
        <taxon>Alphaproteobacteria</taxon>
        <taxon>Sphingomonadales</taxon>
        <taxon>Sphingomonadaceae</taxon>
        <taxon>Sphingomonas</taxon>
    </lineage>
</organism>
<dbReference type="EMBL" id="NBBJ01000005">
    <property type="protein sequence ID" value="OWK28665.1"/>
    <property type="molecule type" value="Genomic_DNA"/>
</dbReference>
<accession>A0A245ZG00</accession>
<dbReference type="AlphaFoldDB" id="A0A245ZG00"/>
<reference evidence="2 3" key="1">
    <citation type="submission" date="2017-03" db="EMBL/GenBank/DDBJ databases">
        <title>Genome sequence of Sphingomonas mucosissima DSM 17494.</title>
        <authorList>
            <person name="Poehlein A."/>
            <person name="Wuebbeler J.H."/>
            <person name="Steinbuechel A."/>
            <person name="Daniel R."/>
        </authorList>
    </citation>
    <scope>NUCLEOTIDE SEQUENCE [LARGE SCALE GENOMIC DNA]</scope>
    <source>
        <strain evidence="2 3">DSM 17494</strain>
    </source>
</reference>
<feature type="signal peptide" evidence="1">
    <location>
        <begin position="1"/>
        <end position="22"/>
    </location>
</feature>
<evidence type="ECO:0000256" key="1">
    <source>
        <dbReference type="SAM" id="SignalP"/>
    </source>
</evidence>